<proteinExistence type="predicted"/>
<evidence type="ECO:0000259" key="3">
    <source>
        <dbReference type="Pfam" id="PF00144"/>
    </source>
</evidence>
<dbReference type="AlphaFoldDB" id="A0A3M8CZV8"/>
<name>A0A3M8CZV8_9BACL</name>
<evidence type="ECO:0000256" key="1">
    <source>
        <dbReference type="ARBA" id="ARBA00004370"/>
    </source>
</evidence>
<dbReference type="InterPro" id="IPR001466">
    <property type="entry name" value="Beta-lactam-related"/>
</dbReference>
<protein>
    <submittedName>
        <fullName evidence="4">Class A beta-lactamase-related serine hydrolase</fullName>
    </submittedName>
</protein>
<keyword evidence="5" id="KW-1185">Reference proteome</keyword>
<evidence type="ECO:0000256" key="2">
    <source>
        <dbReference type="ARBA" id="ARBA00023136"/>
    </source>
</evidence>
<dbReference type="Pfam" id="PF00144">
    <property type="entry name" value="Beta-lactamase"/>
    <property type="match status" value="1"/>
</dbReference>
<reference evidence="4 5" key="1">
    <citation type="submission" date="2018-10" db="EMBL/GenBank/DDBJ databases">
        <title>Phylogenomics of Brevibacillus.</title>
        <authorList>
            <person name="Dunlap C."/>
        </authorList>
    </citation>
    <scope>NUCLEOTIDE SEQUENCE [LARGE SCALE GENOMIC DNA]</scope>
    <source>
        <strain evidence="4 5">JCM 15716</strain>
    </source>
</reference>
<comment type="caution">
    <text evidence="4">The sequence shown here is derived from an EMBL/GenBank/DDBJ whole genome shotgun (WGS) entry which is preliminary data.</text>
</comment>
<dbReference type="GO" id="GO:0016020">
    <property type="term" value="C:membrane"/>
    <property type="evidence" value="ECO:0007669"/>
    <property type="project" value="UniProtKB-SubCell"/>
</dbReference>
<organism evidence="4 5">
    <name type="scientific">Brevibacillus fluminis</name>
    <dbReference type="NCBI Taxonomy" id="511487"/>
    <lineage>
        <taxon>Bacteria</taxon>
        <taxon>Bacillati</taxon>
        <taxon>Bacillota</taxon>
        <taxon>Bacilli</taxon>
        <taxon>Bacillales</taxon>
        <taxon>Paenibacillaceae</taxon>
        <taxon>Brevibacillus</taxon>
    </lineage>
</organism>
<dbReference type="GO" id="GO:0016787">
    <property type="term" value="F:hydrolase activity"/>
    <property type="evidence" value="ECO:0007669"/>
    <property type="project" value="UniProtKB-KW"/>
</dbReference>
<feature type="domain" description="Beta-lactamase-related" evidence="3">
    <location>
        <begin position="26"/>
        <end position="330"/>
    </location>
</feature>
<dbReference type="InterPro" id="IPR050491">
    <property type="entry name" value="AmpC-like"/>
</dbReference>
<comment type="subcellular location">
    <subcellularLocation>
        <location evidence="1">Membrane</location>
    </subcellularLocation>
</comment>
<evidence type="ECO:0000313" key="4">
    <source>
        <dbReference type="EMBL" id="RNB81263.1"/>
    </source>
</evidence>
<dbReference type="PANTHER" id="PTHR46825">
    <property type="entry name" value="D-ALANYL-D-ALANINE-CARBOXYPEPTIDASE/ENDOPEPTIDASE AMPH"/>
    <property type="match status" value="1"/>
</dbReference>
<dbReference type="OrthoDB" id="9803467at2"/>
<dbReference type="PANTHER" id="PTHR46825:SF11">
    <property type="entry name" value="PENICILLIN-BINDING PROTEIN 4"/>
    <property type="match status" value="1"/>
</dbReference>
<keyword evidence="2" id="KW-0472">Membrane</keyword>
<dbReference type="Gene3D" id="3.40.710.10">
    <property type="entry name" value="DD-peptidase/beta-lactamase superfamily"/>
    <property type="match status" value="1"/>
</dbReference>
<dbReference type="EMBL" id="RHHQ01000023">
    <property type="protein sequence ID" value="RNB81263.1"/>
    <property type="molecule type" value="Genomic_DNA"/>
</dbReference>
<dbReference type="Proteomes" id="UP000271031">
    <property type="component" value="Unassembled WGS sequence"/>
</dbReference>
<accession>A0A3M8CZV8</accession>
<dbReference type="SUPFAM" id="SSF56601">
    <property type="entry name" value="beta-lactamase/transpeptidase-like"/>
    <property type="match status" value="1"/>
</dbReference>
<keyword evidence="4" id="KW-0378">Hydrolase</keyword>
<gene>
    <name evidence="4" type="ORF">EDM56_26485</name>
</gene>
<sequence>MQNSISKMLKSYTKEAYERGFFNGCILLAHKNDILFETALGLANMAKKTELNLDSVFELASVSKQFTASAIILLRDKGVLSLNDDLEKYFPGIPYKGRTIKNLLNHTAGIPDYTEWVNKQAELTGTIPKNDVIEKFLIESNLPEEFEVGTKWSYSNTAYAALALIIEKASGMTFGTFLEKEIFQPANMSSTCVYHRRLNGDTIPNYAYGYIFENGEYILPDDSQSSQFVIPLDGIEGDGIVNSNLHDMLKWSLVLKEGKIISHASQQEMYTPTYVNGESEPYGYGWRIFNNEKAGYGVRHAGGWPGYHTQFIRYIDKEMTFVMLTNQTGGDTWGSRTFLEGIESIIEGRMPQPITPTDELIDQDFDKSKYLALCGNYEGDISVNLKDNSLFASLNIRERTMTLEMLPAKDGRFITHMGISFTFEGSMISLDYGSGFETVYKKLED</sequence>
<dbReference type="RefSeq" id="WP_122920945.1">
    <property type="nucleotide sequence ID" value="NZ_RHHQ01000023.1"/>
</dbReference>
<evidence type="ECO:0000313" key="5">
    <source>
        <dbReference type="Proteomes" id="UP000271031"/>
    </source>
</evidence>
<dbReference type="InterPro" id="IPR012338">
    <property type="entry name" value="Beta-lactam/transpept-like"/>
</dbReference>